<dbReference type="RefSeq" id="WP_382352645.1">
    <property type="nucleotide sequence ID" value="NZ_JBHMBP010000004.1"/>
</dbReference>
<evidence type="ECO:0000313" key="5">
    <source>
        <dbReference type="Proteomes" id="UP001596470"/>
    </source>
</evidence>
<organism evidence="4 5">
    <name type="scientific">Glycomyces mayteni</name>
    <dbReference type="NCBI Taxonomy" id="543887"/>
    <lineage>
        <taxon>Bacteria</taxon>
        <taxon>Bacillati</taxon>
        <taxon>Actinomycetota</taxon>
        <taxon>Actinomycetes</taxon>
        <taxon>Glycomycetales</taxon>
        <taxon>Glycomycetaceae</taxon>
        <taxon>Glycomyces</taxon>
    </lineage>
</organism>
<accession>A0ABW2D0M9</accession>
<keyword evidence="2" id="KW-0560">Oxidoreductase</keyword>
<evidence type="ECO:0000256" key="2">
    <source>
        <dbReference type="ARBA" id="ARBA00023002"/>
    </source>
</evidence>
<dbReference type="Pfam" id="PF00106">
    <property type="entry name" value="adh_short"/>
    <property type="match status" value="1"/>
</dbReference>
<comment type="caution">
    <text evidence="4">The sequence shown here is derived from an EMBL/GenBank/DDBJ whole genome shotgun (WGS) entry which is preliminary data.</text>
</comment>
<evidence type="ECO:0000256" key="1">
    <source>
        <dbReference type="ARBA" id="ARBA00006484"/>
    </source>
</evidence>
<keyword evidence="5" id="KW-1185">Reference proteome</keyword>
<dbReference type="InterPro" id="IPR002347">
    <property type="entry name" value="SDR_fam"/>
</dbReference>
<dbReference type="EMBL" id="JBHSYS010000001">
    <property type="protein sequence ID" value="MFC6955780.1"/>
    <property type="molecule type" value="Genomic_DNA"/>
</dbReference>
<reference evidence="5" key="1">
    <citation type="journal article" date="2019" name="Int. J. Syst. Evol. Microbiol.">
        <title>The Global Catalogue of Microorganisms (GCM) 10K type strain sequencing project: providing services to taxonomists for standard genome sequencing and annotation.</title>
        <authorList>
            <consortium name="The Broad Institute Genomics Platform"/>
            <consortium name="The Broad Institute Genome Sequencing Center for Infectious Disease"/>
            <person name="Wu L."/>
            <person name="Ma J."/>
        </authorList>
    </citation>
    <scope>NUCLEOTIDE SEQUENCE [LARGE SCALE GENOMIC DNA]</scope>
    <source>
        <strain evidence="5">KACC 12634</strain>
    </source>
</reference>
<dbReference type="Gene3D" id="3.40.50.720">
    <property type="entry name" value="NAD(P)-binding Rossmann-like Domain"/>
    <property type="match status" value="1"/>
</dbReference>
<name>A0ABW2D0M9_9ACTN</name>
<dbReference type="PRINTS" id="PR00081">
    <property type="entry name" value="GDHRDH"/>
</dbReference>
<evidence type="ECO:0000256" key="3">
    <source>
        <dbReference type="RuleBase" id="RU000363"/>
    </source>
</evidence>
<dbReference type="PRINTS" id="PR00080">
    <property type="entry name" value="SDRFAMILY"/>
</dbReference>
<dbReference type="PANTHER" id="PTHR44169">
    <property type="entry name" value="NADPH-DEPENDENT 1-ACYLDIHYDROXYACETONE PHOSPHATE REDUCTASE"/>
    <property type="match status" value="1"/>
</dbReference>
<gene>
    <name evidence="4" type="ORF">ACFQS3_01085</name>
</gene>
<dbReference type="Proteomes" id="UP001596470">
    <property type="component" value="Unassembled WGS sequence"/>
</dbReference>
<dbReference type="PANTHER" id="PTHR44169:SF6">
    <property type="entry name" value="NADPH-DEPENDENT 1-ACYLDIHYDROXYACETONE PHOSPHATE REDUCTASE"/>
    <property type="match status" value="1"/>
</dbReference>
<sequence length="286" mass="29932">MNDTPAVLLTGANGGIGTPTALELARRGFLVYAGVRRTGHGPFDGADGIRELRLDVTDPDSVAAAIDRVTAEHGSLHAVVNNAGVIVQGPLELVPDDELLRQFAVNVLGPIRLLKAALPLLRTGRGRIVNVGAPTAYLPMPMNGPISASKAALHSLTTALRGELAAWSIPTSVVVPGLVDTEVFTKAAAAQRAAQVPPERLALYRNHLAAAAQAGAKQKPEPTTGTVRAITAAVTDHHPKAEYFSSPNARILSKLLPRLPRPMRESAIRKAIGLQGITPPATAPVH</sequence>
<dbReference type="InterPro" id="IPR036291">
    <property type="entry name" value="NAD(P)-bd_dom_sf"/>
</dbReference>
<proteinExistence type="inferred from homology"/>
<comment type="similarity">
    <text evidence="1 3">Belongs to the short-chain dehydrogenases/reductases (SDR) family.</text>
</comment>
<protein>
    <submittedName>
        <fullName evidence="4">SDR family NAD(P)-dependent oxidoreductase</fullName>
    </submittedName>
</protein>
<evidence type="ECO:0000313" key="4">
    <source>
        <dbReference type="EMBL" id="MFC6955780.1"/>
    </source>
</evidence>
<dbReference type="SUPFAM" id="SSF51735">
    <property type="entry name" value="NAD(P)-binding Rossmann-fold domains"/>
    <property type="match status" value="1"/>
</dbReference>